<keyword evidence="8 10" id="KW-0472">Membrane</keyword>
<evidence type="ECO:0000256" key="10">
    <source>
        <dbReference type="SAM" id="Phobius"/>
    </source>
</evidence>
<evidence type="ECO:0000313" key="13">
    <source>
        <dbReference type="Proteomes" id="UP000679335"/>
    </source>
</evidence>
<evidence type="ECO:0000256" key="8">
    <source>
        <dbReference type="ARBA" id="ARBA00023136"/>
    </source>
</evidence>
<dbReference type="NCBIfam" id="TIGR01007">
    <property type="entry name" value="eps_fam"/>
    <property type="match status" value="1"/>
</dbReference>
<dbReference type="GO" id="GO:0004715">
    <property type="term" value="F:non-membrane spanning protein tyrosine kinase activity"/>
    <property type="evidence" value="ECO:0007669"/>
    <property type="project" value="UniProtKB-EC"/>
</dbReference>
<dbReference type="InterPro" id="IPR050445">
    <property type="entry name" value="Bact_polysacc_biosynth/exp"/>
</dbReference>
<dbReference type="PANTHER" id="PTHR32309:SF13">
    <property type="entry name" value="FERRIC ENTEROBACTIN TRANSPORT PROTEIN FEPE"/>
    <property type="match status" value="1"/>
</dbReference>
<dbReference type="CDD" id="cd05387">
    <property type="entry name" value="BY-kinase"/>
    <property type="match status" value="1"/>
</dbReference>
<dbReference type="Proteomes" id="UP000679335">
    <property type="component" value="Chromosome"/>
</dbReference>
<dbReference type="InterPro" id="IPR027417">
    <property type="entry name" value="P-loop_NTPase"/>
</dbReference>
<dbReference type="InterPro" id="IPR005702">
    <property type="entry name" value="Wzc-like_C"/>
</dbReference>
<comment type="similarity">
    <text evidence="2">Belongs to the CpsC/CapA family.</text>
</comment>
<reference evidence="12 13" key="1">
    <citation type="submission" date="2021-05" db="EMBL/GenBank/DDBJ databases">
        <title>Novel species in genus Cellulomonas.</title>
        <authorList>
            <person name="Zhang G."/>
        </authorList>
    </citation>
    <scope>NUCLEOTIDE SEQUENCE [LARGE SCALE GENOMIC DNA]</scope>
    <source>
        <strain evidence="13">zg-ZUI157</strain>
    </source>
</reference>
<feature type="compositionally biased region" description="Polar residues" evidence="9">
    <location>
        <begin position="513"/>
        <end position="525"/>
    </location>
</feature>
<keyword evidence="3" id="KW-1003">Cell membrane</keyword>
<dbReference type="Pfam" id="PF10609">
    <property type="entry name" value="ParA"/>
    <property type="match status" value="1"/>
</dbReference>
<name>A0ABX8GL55_9CELL</name>
<evidence type="ECO:0000256" key="1">
    <source>
        <dbReference type="ARBA" id="ARBA00004651"/>
    </source>
</evidence>
<keyword evidence="5" id="KW-0547">Nucleotide-binding</keyword>
<gene>
    <name evidence="12" type="ORF">KKR89_03750</name>
</gene>
<dbReference type="RefSeq" id="WP_208197926.1">
    <property type="nucleotide sequence ID" value="NZ_CP076023.1"/>
</dbReference>
<comment type="subcellular location">
    <subcellularLocation>
        <location evidence="1">Cell membrane</location>
        <topology evidence="1">Multi-pass membrane protein</topology>
    </subcellularLocation>
</comment>
<keyword evidence="4 10" id="KW-0812">Transmembrane</keyword>
<dbReference type="InterPro" id="IPR003856">
    <property type="entry name" value="LPS_length_determ_N"/>
</dbReference>
<feature type="transmembrane region" description="Helical" evidence="10">
    <location>
        <begin position="20"/>
        <end position="40"/>
    </location>
</feature>
<evidence type="ECO:0000256" key="7">
    <source>
        <dbReference type="ARBA" id="ARBA00022989"/>
    </source>
</evidence>
<dbReference type="Pfam" id="PF02706">
    <property type="entry name" value="Wzz"/>
    <property type="match status" value="1"/>
</dbReference>
<keyword evidence="12" id="KW-0808">Transferase</keyword>
<evidence type="ECO:0000256" key="6">
    <source>
        <dbReference type="ARBA" id="ARBA00022840"/>
    </source>
</evidence>
<feature type="compositionally biased region" description="Basic residues" evidence="9">
    <location>
        <begin position="460"/>
        <end position="470"/>
    </location>
</feature>
<dbReference type="InterPro" id="IPR033756">
    <property type="entry name" value="YlxH/NBP35"/>
</dbReference>
<feature type="domain" description="Polysaccharide chain length determinant N-terminal" evidence="11">
    <location>
        <begin position="1"/>
        <end position="89"/>
    </location>
</feature>
<dbReference type="Gene3D" id="3.40.50.300">
    <property type="entry name" value="P-loop containing nucleotide triphosphate hydrolases"/>
    <property type="match status" value="1"/>
</dbReference>
<evidence type="ECO:0000259" key="11">
    <source>
        <dbReference type="Pfam" id="PF02706"/>
    </source>
</evidence>
<sequence length="525" mass="54605">MDLRDYLEVVRKHWLSTVAIAAFGASAALVGSILTTPVYVSTTQLYVSVQSGSTTSDMLQGANFTRQQVSSYARLVTSPLVLAPVIDELALDTRVDTLAARVTAESPLNSSLINIGVKSESSAMSAATANAIADQFRAVVSELERPNDGGPSTVKLTVVRTAVAPEAPTEPKTTINVLLGGLVGAALGALIALLRNLLDTRVHDSSVASQIVDASVVGVIGFDSDAADSPLIVQSDPHSPRAEAFRRLRTNVQFLGAGGRRKSIVVASSLPGEGKSTTSINLAIALADAGVRVALVDADLRRPSVARYLGIEGSAGLTTVLIGRAKVGDVIQPWGNGLLDVLPSGQIPPNPSELLGSKQMAQVVACLEETHDLVLIDTPPLLPVTDAAVLAKLAGGALVVVGAGRVRRQQLSEAIAALNSVDAHVLGLVVNHEPRRTGSGYDYYRYAEMSGPQKSDARRHTGKRNQRGWGRRNSAPDTNRVAGIVPPGDVGTGHAGTAWPPTQPLGGVDAAGSSPSPAQHAQTTH</sequence>
<feature type="region of interest" description="Disordered" evidence="9">
    <location>
        <begin position="451"/>
        <end position="525"/>
    </location>
</feature>
<evidence type="ECO:0000256" key="3">
    <source>
        <dbReference type="ARBA" id="ARBA00022475"/>
    </source>
</evidence>
<dbReference type="PANTHER" id="PTHR32309">
    <property type="entry name" value="TYROSINE-PROTEIN KINASE"/>
    <property type="match status" value="1"/>
</dbReference>
<evidence type="ECO:0000313" key="12">
    <source>
        <dbReference type="EMBL" id="QWC16770.1"/>
    </source>
</evidence>
<accession>A0ABX8GL55</accession>
<evidence type="ECO:0000256" key="9">
    <source>
        <dbReference type="SAM" id="MobiDB-lite"/>
    </source>
</evidence>
<keyword evidence="13" id="KW-1185">Reference proteome</keyword>
<dbReference type="SUPFAM" id="SSF52540">
    <property type="entry name" value="P-loop containing nucleoside triphosphate hydrolases"/>
    <property type="match status" value="1"/>
</dbReference>
<proteinExistence type="inferred from homology"/>
<dbReference type="EMBL" id="CP076023">
    <property type="protein sequence ID" value="QWC16770.1"/>
    <property type="molecule type" value="Genomic_DNA"/>
</dbReference>
<evidence type="ECO:0000256" key="4">
    <source>
        <dbReference type="ARBA" id="ARBA00022692"/>
    </source>
</evidence>
<keyword evidence="7 10" id="KW-1133">Transmembrane helix</keyword>
<protein>
    <submittedName>
        <fullName evidence="12">Polysaccharide biosynthesis tyrosine autokinase</fullName>
        <ecNumber evidence="12">2.7.10.2</ecNumber>
    </submittedName>
</protein>
<organism evidence="12 13">
    <name type="scientific">Cellulomonas dongxiuzhuiae</name>
    <dbReference type="NCBI Taxonomy" id="2819979"/>
    <lineage>
        <taxon>Bacteria</taxon>
        <taxon>Bacillati</taxon>
        <taxon>Actinomycetota</taxon>
        <taxon>Actinomycetes</taxon>
        <taxon>Micrococcales</taxon>
        <taxon>Cellulomonadaceae</taxon>
        <taxon>Cellulomonas</taxon>
    </lineage>
</organism>
<evidence type="ECO:0000256" key="5">
    <source>
        <dbReference type="ARBA" id="ARBA00022741"/>
    </source>
</evidence>
<evidence type="ECO:0000256" key="2">
    <source>
        <dbReference type="ARBA" id="ARBA00006683"/>
    </source>
</evidence>
<keyword evidence="6" id="KW-0067">ATP-binding</keyword>
<dbReference type="EC" id="2.7.10.2" evidence="12"/>